<dbReference type="InterPro" id="IPR043502">
    <property type="entry name" value="DNA/RNA_pol_sf"/>
</dbReference>
<dbReference type="RefSeq" id="WP_106057350.1">
    <property type="nucleotide sequence ID" value="NZ_CP027228.1"/>
</dbReference>
<accession>A0A2S0L4T3</accession>
<gene>
    <name evidence="1" type="ORF">C5Q96_05215</name>
</gene>
<protein>
    <submittedName>
        <fullName evidence="1">Uncharacterized protein</fullName>
    </submittedName>
</protein>
<dbReference type="EMBL" id="CP027228">
    <property type="protein sequence ID" value="AVM48277.1"/>
    <property type="molecule type" value="Genomic_DNA"/>
</dbReference>
<evidence type="ECO:0000313" key="2">
    <source>
        <dbReference type="Proteomes" id="UP000237883"/>
    </source>
</evidence>
<reference evidence="2" key="1">
    <citation type="submission" date="2018-02" db="EMBL/GenBank/DDBJ databases">
        <authorList>
            <person name="Holder M.E."/>
            <person name="Ajami N.J."/>
            <person name="Petrosino J.F."/>
        </authorList>
    </citation>
    <scope>NUCLEOTIDE SEQUENCE [LARGE SCALE GENOMIC DNA]</scope>
    <source>
        <strain evidence="2">CCUG 47132</strain>
    </source>
</reference>
<dbReference type="Proteomes" id="UP000237883">
    <property type="component" value="Chromosome"/>
</dbReference>
<dbReference type="GeneID" id="78391659"/>
<proteinExistence type="predicted"/>
<sequence length="600" mass="69456">MLVYDFEVVKHDWLVVVLDLLNKTEHTIVNNRDELINLYEKHKSSIWVGFNSRHYDQFIFKAIICGLNPKECNDHIIKNNQSGYTFSKLFNKIPLNNYDVMESGDGGLKKFEGFMGNNIKESSIPFDIDRKLTDEELKELATYCRHDVHQTAEILLERISDFEAQMELLKMYKMPLSYISKTKVQLSAEILGATKRTYDDEFDIHIPDCARVEKYTQIVDWYTNPKNHRYKVGNKTNQLELIMAGIPMKFGYGGVHGALTKYHAKGFFLNMDVGSLYPTLMALFAEYCFSRSVTKEGRDRYIGILHHRLKLKAEGKKKEQAPFKIVLNGTYGAMKDKYNKLYDPRGANNTCIFGQILVGVDLLERLEGKCEIIQVNTDGILIRMFNYDDYAMIDDIAHEWEQRTGLTLEFDDYGYGEIFQKDVNNYLIIDEWGNYKAKGEYVKKLNRLDYDLPIVNKALVDYMVKGVPIERTINSCNDLKEFQTVKKISSKYDSILHGGCWSKVQKINPATGRLKMFREFTGERKLLNEKCVRAFASIDKNDGGLWKTKGDKIEKIESTPEHVFIYNGDVNDVKVPKKLDKSWYIGVAKDRLHKFGVAYE</sequence>
<dbReference type="OrthoDB" id="394423at2"/>
<organism evidence="1 2">
    <name type="scientific">Mogibacterium diversum</name>
    <dbReference type="NCBI Taxonomy" id="114527"/>
    <lineage>
        <taxon>Bacteria</taxon>
        <taxon>Bacillati</taxon>
        <taxon>Bacillota</taxon>
        <taxon>Clostridia</taxon>
        <taxon>Peptostreptococcales</taxon>
        <taxon>Anaerovoracaceae</taxon>
        <taxon>Mogibacterium</taxon>
    </lineage>
</organism>
<dbReference type="InterPro" id="IPR023211">
    <property type="entry name" value="DNA_pol_palm_dom_sf"/>
</dbReference>
<dbReference type="Gene3D" id="3.90.1600.10">
    <property type="entry name" value="Palm domain of DNA polymerase"/>
    <property type="match status" value="1"/>
</dbReference>
<dbReference type="SUPFAM" id="SSF56672">
    <property type="entry name" value="DNA/RNA polymerases"/>
    <property type="match status" value="1"/>
</dbReference>
<dbReference type="KEGG" id="mdv:C5Q96_05215"/>
<dbReference type="AlphaFoldDB" id="A0A2S0L4T3"/>
<name>A0A2S0L4T3_9FIRM</name>
<keyword evidence="2" id="KW-1185">Reference proteome</keyword>
<evidence type="ECO:0000313" key="1">
    <source>
        <dbReference type="EMBL" id="AVM48277.1"/>
    </source>
</evidence>